<feature type="transmembrane region" description="Helical" evidence="1">
    <location>
        <begin position="186"/>
        <end position="213"/>
    </location>
</feature>
<keyword evidence="3" id="KW-1185">Reference proteome</keyword>
<gene>
    <name evidence="2" type="ORF">VHP8226_03612</name>
</gene>
<evidence type="ECO:0000313" key="3">
    <source>
        <dbReference type="Proteomes" id="UP000838160"/>
    </source>
</evidence>
<organism evidence="2 3">
    <name type="scientific">Vibrio hippocampi</name>
    <dbReference type="NCBI Taxonomy" id="654686"/>
    <lineage>
        <taxon>Bacteria</taxon>
        <taxon>Pseudomonadati</taxon>
        <taxon>Pseudomonadota</taxon>
        <taxon>Gammaproteobacteria</taxon>
        <taxon>Vibrionales</taxon>
        <taxon>Vibrionaceae</taxon>
        <taxon>Vibrio</taxon>
    </lineage>
</organism>
<feature type="transmembrane region" description="Helical" evidence="1">
    <location>
        <begin position="15"/>
        <end position="38"/>
    </location>
</feature>
<reference evidence="2" key="1">
    <citation type="submission" date="2021-12" db="EMBL/GenBank/DDBJ databases">
        <authorList>
            <person name="Rodrigo-Torres L."/>
            <person name="Arahal R. D."/>
            <person name="Lucena T."/>
        </authorList>
    </citation>
    <scope>NUCLEOTIDE SEQUENCE</scope>
    <source>
        <strain evidence="2">CECT 8226</strain>
    </source>
</reference>
<evidence type="ECO:0000313" key="2">
    <source>
        <dbReference type="EMBL" id="CAH0529856.1"/>
    </source>
</evidence>
<accession>A0ABM8ZMT5</accession>
<dbReference type="EMBL" id="CAKLCM010000003">
    <property type="protein sequence ID" value="CAH0529856.1"/>
    <property type="molecule type" value="Genomic_DNA"/>
</dbReference>
<keyword evidence="1" id="KW-0472">Membrane</keyword>
<dbReference type="Pfam" id="PF11168">
    <property type="entry name" value="DUF2955"/>
    <property type="match status" value="1"/>
</dbReference>
<feature type="transmembrane region" description="Helical" evidence="1">
    <location>
        <begin position="225"/>
        <end position="247"/>
    </location>
</feature>
<feature type="transmembrane region" description="Helical" evidence="1">
    <location>
        <begin position="107"/>
        <end position="126"/>
    </location>
</feature>
<dbReference type="Proteomes" id="UP000838160">
    <property type="component" value="Unassembled WGS sequence"/>
</dbReference>
<feature type="transmembrane region" description="Helical" evidence="1">
    <location>
        <begin position="253"/>
        <end position="272"/>
    </location>
</feature>
<protein>
    <recommendedName>
        <fullName evidence="4">DUF2955 domain-containing protein</fullName>
    </recommendedName>
</protein>
<feature type="transmembrane region" description="Helical" evidence="1">
    <location>
        <begin position="133"/>
        <end position="157"/>
    </location>
</feature>
<dbReference type="RefSeq" id="WP_237486416.1">
    <property type="nucleotide sequence ID" value="NZ_CAKLCM010000003.1"/>
</dbReference>
<name>A0ABM8ZMT5_9VIBR</name>
<dbReference type="InterPro" id="IPR022604">
    <property type="entry name" value="DUF2955"/>
</dbReference>
<feature type="transmembrane region" description="Helical" evidence="1">
    <location>
        <begin position="279"/>
        <end position="300"/>
    </location>
</feature>
<feature type="transmembrane region" description="Helical" evidence="1">
    <location>
        <begin position="306"/>
        <end position="327"/>
    </location>
</feature>
<comment type="caution">
    <text evidence="2">The sequence shown here is derived from an EMBL/GenBank/DDBJ whole genome shotgun (WGS) entry which is preliminary data.</text>
</comment>
<feature type="transmembrane region" description="Helical" evidence="1">
    <location>
        <begin position="58"/>
        <end position="76"/>
    </location>
</feature>
<keyword evidence="1" id="KW-0812">Transmembrane</keyword>
<sequence>MPDSQSLSPATQTKIIRYAVAVGLAVFLAAWIDWPLAFVAPVFTAKFLVDRPKFNRETVYELILAMVVTILLGLFLSTGITKYPIPLLILVGLMMMWSYYLFTDPKWNLFATILIIAVLMLPFMAIADPGVSVFLAVGLSSSGLVAVAMFALVHIYFPEEDNQFTGFSASPLTSGQRWYASLRAMIISFPVVCFFFIFQISSALLTMMFIALLSLMITSEKSVKLSAFLIVSNLLGGVIAIAAFLILSLVPTIAFHTLFVATIALIIGKQIYTQPAKAPIYATAFSTVLVLLGSTLMSSGDIDSNMWIRIIQLAVVSIYMILASLFLETRTWSFLQKQSL</sequence>
<feature type="transmembrane region" description="Helical" evidence="1">
    <location>
        <begin position="83"/>
        <end position="101"/>
    </location>
</feature>
<keyword evidence="1" id="KW-1133">Transmembrane helix</keyword>
<evidence type="ECO:0000256" key="1">
    <source>
        <dbReference type="SAM" id="Phobius"/>
    </source>
</evidence>
<proteinExistence type="predicted"/>
<evidence type="ECO:0008006" key="4">
    <source>
        <dbReference type="Google" id="ProtNLM"/>
    </source>
</evidence>